<dbReference type="Gene3D" id="3.40.10.10">
    <property type="entry name" value="DNA Methylphosphotriester Repair Domain"/>
    <property type="match status" value="1"/>
</dbReference>
<dbReference type="EMBL" id="QSON01000015">
    <property type="protein sequence ID" value="RGI98745.1"/>
    <property type="molecule type" value="Genomic_DNA"/>
</dbReference>
<evidence type="ECO:0000313" key="1">
    <source>
        <dbReference type="EMBL" id="CUO96731.1"/>
    </source>
</evidence>
<accession>A0A174JDN7</accession>
<dbReference type="InterPro" id="IPR035451">
    <property type="entry name" value="Ada-like_dom_sf"/>
</dbReference>
<dbReference type="Proteomes" id="UP000095651">
    <property type="component" value="Unassembled WGS sequence"/>
</dbReference>
<evidence type="ECO:0000313" key="4">
    <source>
        <dbReference type="Proteomes" id="UP000263014"/>
    </source>
</evidence>
<dbReference type="SUPFAM" id="SSF57884">
    <property type="entry name" value="Ada DNA repair protein, N-terminal domain (N-Ada 10)"/>
    <property type="match status" value="1"/>
</dbReference>
<evidence type="ECO:0000313" key="3">
    <source>
        <dbReference type="Proteomes" id="UP000095651"/>
    </source>
</evidence>
<dbReference type="EMBL" id="CYZE01000015">
    <property type="protein sequence ID" value="CUO96731.1"/>
    <property type="molecule type" value="Genomic_DNA"/>
</dbReference>
<dbReference type="Proteomes" id="UP000263014">
    <property type="component" value="Unassembled WGS sequence"/>
</dbReference>
<proteinExistence type="predicted"/>
<reference evidence="1 3" key="1">
    <citation type="submission" date="2015-09" db="EMBL/GenBank/DDBJ databases">
        <authorList>
            <consortium name="Pathogen Informatics"/>
        </authorList>
    </citation>
    <scope>NUCLEOTIDE SEQUENCE [LARGE SCALE GENOMIC DNA]</scope>
    <source>
        <strain evidence="1 3">2789STDY5608850</strain>
    </source>
</reference>
<name>A0A174JDN7_9FIRM</name>
<sequence>MYNRKIISCRNERKIYHNPCCMYVKRMLSENAMDISKAEAEKHGYQACKYCNSMNSHYHSSEKSLSHYTETRGMELKRKDGMLFVKTEISCWKLVYSKQWQNFVLYHRNQTDRPLDFRHPEAEQYHRQTDAGTSISIMEFLKYIYAHDRFRQNERNGIRALPTDNRKQKEYARKAKKKNTYQSINRVESLFTVLESQNKGYLELSFC</sequence>
<reference evidence="2 4" key="2">
    <citation type="submission" date="2018-08" db="EMBL/GenBank/DDBJ databases">
        <title>A genome reference for cultivated species of the human gut microbiota.</title>
        <authorList>
            <person name="Zou Y."/>
            <person name="Xue W."/>
            <person name="Luo G."/>
        </authorList>
    </citation>
    <scope>NUCLEOTIDE SEQUENCE [LARGE SCALE GENOMIC DNA]</scope>
    <source>
        <strain evidence="2 4">TM09-12</strain>
    </source>
</reference>
<evidence type="ECO:0000313" key="2">
    <source>
        <dbReference type="EMBL" id="RGI98745.1"/>
    </source>
</evidence>
<protein>
    <submittedName>
        <fullName evidence="1">Uncharacterized protein</fullName>
    </submittedName>
</protein>
<dbReference type="AlphaFoldDB" id="A0A174JDN7"/>
<organism evidence="1 3">
    <name type="scientific">Hungatella hathewayi</name>
    <dbReference type="NCBI Taxonomy" id="154046"/>
    <lineage>
        <taxon>Bacteria</taxon>
        <taxon>Bacillati</taxon>
        <taxon>Bacillota</taxon>
        <taxon>Clostridia</taxon>
        <taxon>Lachnospirales</taxon>
        <taxon>Lachnospiraceae</taxon>
        <taxon>Hungatella</taxon>
    </lineage>
</organism>
<gene>
    <name evidence="2" type="ORF">DXD79_24715</name>
    <name evidence="1" type="ORF">ERS852407_04555</name>
</gene>
<dbReference type="RefSeq" id="WP_055658633.1">
    <property type="nucleotide sequence ID" value="NZ_CABIXC010000015.1"/>
</dbReference>